<evidence type="ECO:0000256" key="1">
    <source>
        <dbReference type="ARBA" id="ARBA00012528"/>
    </source>
</evidence>
<dbReference type="GO" id="GO:0005886">
    <property type="term" value="C:plasma membrane"/>
    <property type="evidence" value="ECO:0007669"/>
    <property type="project" value="TreeGrafter"/>
</dbReference>
<keyword evidence="3" id="KW-0472">Membrane</keyword>
<dbReference type="EC" id="2.7.7.65" evidence="1"/>
<keyword evidence="3" id="KW-1133">Transmembrane helix</keyword>
<evidence type="ECO:0000313" key="7">
    <source>
        <dbReference type="Proteomes" id="UP001430647"/>
    </source>
</evidence>
<dbReference type="KEGG" id="xin:Q7W82_16200"/>
<dbReference type="InterPro" id="IPR050469">
    <property type="entry name" value="Diguanylate_Cyclase"/>
</dbReference>
<dbReference type="EMBL" id="JAKJPQ010000005">
    <property type="protein sequence ID" value="MCI2261289.1"/>
    <property type="molecule type" value="Genomic_DNA"/>
</dbReference>
<keyword evidence="6" id="KW-0808">Transferase</keyword>
<feature type="domain" description="GGDEF" evidence="4">
    <location>
        <begin position="208"/>
        <end position="335"/>
    </location>
</feature>
<keyword evidence="3" id="KW-0812">Transmembrane</keyword>
<dbReference type="RefSeq" id="WP_242159342.1">
    <property type="nucleotide sequence ID" value="NZ_CP131914.1"/>
</dbReference>
<dbReference type="InterPro" id="IPR000160">
    <property type="entry name" value="GGDEF_dom"/>
</dbReference>
<name>A0AAU8I316_9XANT</name>
<dbReference type="PROSITE" id="PS50887">
    <property type="entry name" value="GGDEF"/>
    <property type="match status" value="1"/>
</dbReference>
<reference evidence="5" key="2">
    <citation type="submission" date="2022-01" db="EMBL/GenBank/DDBJ databases">
        <authorList>
            <person name="Rana R."/>
            <person name="Patil P.B."/>
        </authorList>
    </citation>
    <scope>NUCLEOTIDE SEQUENCE</scope>
    <source>
        <strain evidence="5">PPL560</strain>
    </source>
</reference>
<feature type="transmembrane region" description="Helical" evidence="3">
    <location>
        <begin position="119"/>
        <end position="137"/>
    </location>
</feature>
<keyword evidence="7" id="KW-1185">Reference proteome</keyword>
<dbReference type="Pfam" id="PF00990">
    <property type="entry name" value="GGDEF"/>
    <property type="match status" value="1"/>
</dbReference>
<reference evidence="6" key="3">
    <citation type="submission" date="2023-08" db="EMBL/GenBank/DDBJ databases">
        <title>Complete genome sequence of Xanthomonas indica.</title>
        <authorList>
            <person name="Patil P.B."/>
            <person name="Rana R."/>
        </authorList>
    </citation>
    <scope>NUCLEOTIDE SEQUENCE</scope>
    <source>
        <strain evidence="6">PPL560</strain>
    </source>
</reference>
<organism evidence="6">
    <name type="scientific">Xanthomonas indica</name>
    <dbReference type="NCBI Taxonomy" id="2912242"/>
    <lineage>
        <taxon>Bacteria</taxon>
        <taxon>Pseudomonadati</taxon>
        <taxon>Pseudomonadota</taxon>
        <taxon>Gammaproteobacteria</taxon>
        <taxon>Lysobacterales</taxon>
        <taxon>Lysobacteraceae</taxon>
        <taxon>Xanthomonas</taxon>
    </lineage>
</organism>
<dbReference type="Gene3D" id="3.30.70.270">
    <property type="match status" value="1"/>
</dbReference>
<dbReference type="PANTHER" id="PTHR45138">
    <property type="entry name" value="REGULATORY COMPONENTS OF SENSORY TRANSDUCTION SYSTEM"/>
    <property type="match status" value="1"/>
</dbReference>
<dbReference type="InterPro" id="IPR029787">
    <property type="entry name" value="Nucleotide_cyclase"/>
</dbReference>
<dbReference type="NCBIfam" id="TIGR00254">
    <property type="entry name" value="GGDEF"/>
    <property type="match status" value="1"/>
</dbReference>
<reference evidence="5 7" key="1">
    <citation type="journal article" date="2022" name="Curr. Microbiol.">
        <title>Xanthomonas indica sp. nov., a Novel Member of Non-Pathogenic Xanthomonas Community from Healthy Rice Seeds.</title>
        <authorList>
            <person name="Rana R."/>
            <person name="Madhavan V.N."/>
            <person name="Saroha T."/>
            <person name="Bansal K."/>
            <person name="Kaur A."/>
            <person name="Sonti R.V."/>
            <person name="Patel H.K."/>
            <person name="Patil P.B."/>
        </authorList>
    </citation>
    <scope>NUCLEOTIDE SEQUENCE [LARGE SCALE GENOMIC DNA]</scope>
    <source>
        <strain evidence="5 7">PPL560</strain>
    </source>
</reference>
<dbReference type="CDD" id="cd01949">
    <property type="entry name" value="GGDEF"/>
    <property type="match status" value="1"/>
</dbReference>
<dbReference type="SUPFAM" id="SSF55073">
    <property type="entry name" value="Nucleotide cyclase"/>
    <property type="match status" value="1"/>
</dbReference>
<dbReference type="GO" id="GO:0052621">
    <property type="term" value="F:diguanylate cyclase activity"/>
    <property type="evidence" value="ECO:0007669"/>
    <property type="project" value="UniProtKB-EC"/>
</dbReference>
<dbReference type="PANTHER" id="PTHR45138:SF9">
    <property type="entry name" value="DIGUANYLATE CYCLASE DGCM-RELATED"/>
    <property type="match status" value="1"/>
</dbReference>
<dbReference type="SMART" id="SM00267">
    <property type="entry name" value="GGDEF"/>
    <property type="match status" value="1"/>
</dbReference>
<evidence type="ECO:0000313" key="5">
    <source>
        <dbReference type="EMBL" id="MCI2261289.1"/>
    </source>
</evidence>
<accession>A0AAU8I316</accession>
<comment type="catalytic activity">
    <reaction evidence="2">
        <text>2 GTP = 3',3'-c-di-GMP + 2 diphosphate</text>
        <dbReference type="Rhea" id="RHEA:24898"/>
        <dbReference type="ChEBI" id="CHEBI:33019"/>
        <dbReference type="ChEBI" id="CHEBI:37565"/>
        <dbReference type="ChEBI" id="CHEBI:58805"/>
        <dbReference type="EC" id="2.7.7.65"/>
    </reaction>
</comment>
<sequence length="359" mass="38727">MTYPNHIRRVLGRPILALQCLILLAWPVSLLCNPYLQQPLDLRYALAFAALLGTSAIMCLTKRFWQWRLFGFLSVLAAGAALRLELHDMGAASVDWMLPVAVTLCLGQSILFSYSRDYLLAMVATWAILLGWQDTLVTSSADLPLLIILVAAVTLIGVTLNRTFVTAMRTTHALKEGYRRLAETDALTGIPNRRALMADLQTAASAPQLLQFAMLDIDDFKQINDQHGHHVGDAVLQALATELLRLDPRCRVGRLGGEEFGLLFEGLSQAKANDLLQRLLQRVRGLQVDGVRFAFSAGLASLSPGGEVSDLLARADRALYAAKGSGKGVIRLDTAPAPAPAAASAIAVGDATMPSTSTV</sequence>
<gene>
    <name evidence="5" type="ORF">L3V74_07030</name>
    <name evidence="6" type="ORF">Q7W82_16200</name>
</gene>
<dbReference type="AlphaFoldDB" id="A0AAU8I316"/>
<keyword evidence="6" id="KW-0548">Nucleotidyltransferase</keyword>
<dbReference type="EMBL" id="CP131914">
    <property type="protein sequence ID" value="XCI79799.1"/>
    <property type="molecule type" value="Genomic_DNA"/>
</dbReference>
<proteinExistence type="predicted"/>
<dbReference type="GO" id="GO:0043709">
    <property type="term" value="P:cell adhesion involved in single-species biofilm formation"/>
    <property type="evidence" value="ECO:0007669"/>
    <property type="project" value="TreeGrafter"/>
</dbReference>
<feature type="transmembrane region" description="Helical" evidence="3">
    <location>
        <begin position="96"/>
        <end position="114"/>
    </location>
</feature>
<feature type="transmembrane region" description="Helical" evidence="3">
    <location>
        <begin position="42"/>
        <end position="60"/>
    </location>
</feature>
<evidence type="ECO:0000256" key="2">
    <source>
        <dbReference type="ARBA" id="ARBA00034247"/>
    </source>
</evidence>
<dbReference type="Proteomes" id="UP001430647">
    <property type="component" value="Unassembled WGS sequence"/>
</dbReference>
<evidence type="ECO:0000256" key="3">
    <source>
        <dbReference type="SAM" id="Phobius"/>
    </source>
</evidence>
<dbReference type="GO" id="GO:1902201">
    <property type="term" value="P:negative regulation of bacterial-type flagellum-dependent cell motility"/>
    <property type="evidence" value="ECO:0007669"/>
    <property type="project" value="TreeGrafter"/>
</dbReference>
<dbReference type="InterPro" id="IPR043128">
    <property type="entry name" value="Rev_trsase/Diguanyl_cyclase"/>
</dbReference>
<evidence type="ECO:0000313" key="6">
    <source>
        <dbReference type="EMBL" id="XCI79799.1"/>
    </source>
</evidence>
<protein>
    <recommendedName>
        <fullName evidence="1">diguanylate cyclase</fullName>
        <ecNumber evidence="1">2.7.7.65</ecNumber>
    </recommendedName>
</protein>
<feature type="transmembrane region" description="Helical" evidence="3">
    <location>
        <begin position="143"/>
        <end position="165"/>
    </location>
</feature>
<evidence type="ECO:0000259" key="4">
    <source>
        <dbReference type="PROSITE" id="PS50887"/>
    </source>
</evidence>